<dbReference type="EMBL" id="GHES01037871">
    <property type="protein sequence ID" value="MPA68430.1"/>
    <property type="molecule type" value="Transcribed_RNA"/>
</dbReference>
<feature type="transmembrane region" description="Helical" evidence="1">
    <location>
        <begin position="276"/>
        <end position="298"/>
    </location>
</feature>
<dbReference type="AlphaFoldDB" id="A0A5B7BHM8"/>
<accession>A0A5B7BHM8</accession>
<dbReference type="PANTHER" id="PTHR31721">
    <property type="entry name" value="OS06G0710300 PROTEIN"/>
    <property type="match status" value="1"/>
</dbReference>
<evidence type="ECO:0000256" key="1">
    <source>
        <dbReference type="SAM" id="Phobius"/>
    </source>
</evidence>
<feature type="transmembrane region" description="Helical" evidence="1">
    <location>
        <begin position="137"/>
        <end position="164"/>
    </location>
</feature>
<dbReference type="InterPro" id="IPR005134">
    <property type="entry name" value="UPF0114"/>
</dbReference>
<keyword evidence="1" id="KW-0812">Transmembrane</keyword>
<keyword evidence="1" id="KW-0472">Membrane</keyword>
<feature type="transmembrane region" description="Helical" evidence="1">
    <location>
        <begin position="184"/>
        <end position="211"/>
    </location>
</feature>
<name>A0A5B7BHM8_DAVIN</name>
<keyword evidence="1" id="KW-1133">Transmembrane helix</keyword>
<evidence type="ECO:0000313" key="2">
    <source>
        <dbReference type="EMBL" id="MPA68430.1"/>
    </source>
</evidence>
<dbReference type="PANTHER" id="PTHR31721:SF3">
    <property type="entry name" value="EXPRESSED PROTEIN"/>
    <property type="match status" value="1"/>
</dbReference>
<gene>
    <name evidence="2" type="ORF">Din_037871</name>
</gene>
<dbReference type="Pfam" id="PF03350">
    <property type="entry name" value="UPF0114"/>
    <property type="match status" value="1"/>
</dbReference>
<sequence>MAAARLMLRTCRPPLGLHLPPSPISSSSFGSSALPSNMIIRCRCLSKTGMNGDERRTTGRDGERKPPVLSVKASVAASETTVITSDRQTNRMVVDHLLAYLLANVTKTALMILKLATKRRPWKLHAQMFIERIIIDCRFFTLFAVAGSLLGSVLCFVEGCFIILESYFQYFHALSQRSDQGHVVQLLIEAIDMFLVGTAMLIFGMGLHVMFVGSKHLKGKGPQLPGSNFFGLFNLKTLPTWIGMKSVTQAKSKIGHAMMMILQVGVLDKFKSIPLVTGFDLACFAGAVFVSSACIFLLSRLSIADR</sequence>
<reference evidence="2" key="1">
    <citation type="submission" date="2019-08" db="EMBL/GenBank/DDBJ databases">
        <title>Reference gene set and small RNA set construction with multiple tissues from Davidia involucrata Baill.</title>
        <authorList>
            <person name="Yang H."/>
            <person name="Zhou C."/>
            <person name="Li G."/>
            <person name="Wang J."/>
            <person name="Gao P."/>
            <person name="Wang M."/>
            <person name="Wang R."/>
            <person name="Zhao Y."/>
        </authorList>
    </citation>
    <scope>NUCLEOTIDE SEQUENCE</scope>
    <source>
        <tissue evidence="2">Mixed with DoveR01_LX</tissue>
    </source>
</reference>
<protein>
    <submittedName>
        <fullName evidence="2">Uncharacterized protein</fullName>
    </submittedName>
</protein>
<proteinExistence type="predicted"/>
<organism evidence="2">
    <name type="scientific">Davidia involucrata</name>
    <name type="common">Dove tree</name>
    <dbReference type="NCBI Taxonomy" id="16924"/>
    <lineage>
        <taxon>Eukaryota</taxon>
        <taxon>Viridiplantae</taxon>
        <taxon>Streptophyta</taxon>
        <taxon>Embryophyta</taxon>
        <taxon>Tracheophyta</taxon>
        <taxon>Spermatophyta</taxon>
        <taxon>Magnoliopsida</taxon>
        <taxon>eudicotyledons</taxon>
        <taxon>Gunneridae</taxon>
        <taxon>Pentapetalae</taxon>
        <taxon>asterids</taxon>
        <taxon>Cornales</taxon>
        <taxon>Nyssaceae</taxon>
        <taxon>Davidia</taxon>
    </lineage>
</organism>